<evidence type="ECO:0000313" key="2">
    <source>
        <dbReference type="EMBL" id="PIZ17011.1"/>
    </source>
</evidence>
<dbReference type="PANTHER" id="PTHR40940:SF2">
    <property type="entry name" value="BATD"/>
    <property type="match status" value="1"/>
</dbReference>
<dbReference type="PANTHER" id="PTHR40940">
    <property type="entry name" value="PROTEIN BATD-RELATED"/>
    <property type="match status" value="1"/>
</dbReference>
<keyword evidence="1" id="KW-0472">Membrane</keyword>
<organism evidence="2 3">
    <name type="scientific">Candidatus Desantisbacteria bacterium CG_4_10_14_0_8_um_filter_48_22</name>
    <dbReference type="NCBI Taxonomy" id="1974543"/>
    <lineage>
        <taxon>Bacteria</taxon>
        <taxon>Candidatus Desantisiibacteriota</taxon>
    </lineage>
</organism>
<dbReference type="EMBL" id="PFMR01000149">
    <property type="protein sequence ID" value="PIZ17011.1"/>
    <property type="molecule type" value="Genomic_DNA"/>
</dbReference>
<name>A0A2M7SBZ2_9BACT</name>
<reference evidence="3" key="1">
    <citation type="submission" date="2017-09" db="EMBL/GenBank/DDBJ databases">
        <title>Depth-based differentiation of microbial function through sediment-hosted aquifers and enrichment of novel symbionts in the deep terrestrial subsurface.</title>
        <authorList>
            <person name="Probst A.J."/>
            <person name="Ladd B."/>
            <person name="Jarett J.K."/>
            <person name="Geller-Mcgrath D.E."/>
            <person name="Sieber C.M.K."/>
            <person name="Emerson J.B."/>
            <person name="Anantharaman K."/>
            <person name="Thomas B.C."/>
            <person name="Malmstrom R."/>
            <person name="Stieglmeier M."/>
            <person name="Klingl A."/>
            <person name="Woyke T."/>
            <person name="Ryan C.M."/>
            <person name="Banfield J.F."/>
        </authorList>
    </citation>
    <scope>NUCLEOTIDE SEQUENCE [LARGE SCALE GENOMIC DNA]</scope>
</reference>
<dbReference type="Pfam" id="PF13584">
    <property type="entry name" value="BatD"/>
    <property type="match status" value="3"/>
</dbReference>
<evidence type="ECO:0000256" key="1">
    <source>
        <dbReference type="SAM" id="Phobius"/>
    </source>
</evidence>
<protein>
    <recommendedName>
        <fullName evidence="4">Protein BatD</fullName>
    </recommendedName>
</protein>
<gene>
    <name evidence="2" type="ORF">COY52_05465</name>
</gene>
<comment type="caution">
    <text evidence="2">The sequence shown here is derived from an EMBL/GenBank/DDBJ whole genome shotgun (WGS) entry which is preliminary data.</text>
</comment>
<keyword evidence="1" id="KW-1133">Transmembrane helix</keyword>
<accession>A0A2M7SBZ2</accession>
<sequence length="603" mass="66509">MVKKVFKMKKVLLLLLVVTFQLSALSFHLVWAQDISISASVDRPQVSLDQQVTLRVVVSGNVSQIPQPQIPGLPDFNIYSSGQSQNISIVNGQISSSVTFNFVLAPKKIGKFTIPPISVQVGGKAFSSAPISIEVVQAAAQAQAPQQQAPAPGATGNIFVTGTVDKQTAYVNEQITFSFKFYRNINLMSNPQYKQPEYTGFWIEDLPPQKTYYEVVNGQRYFVVELKTGLFPTAAGNYTIGSANLVCNVEDFSPPTGFFDDSFFQSFFSRGKTHTLTTNPIQIKVLPLPQGKPRNFSGMVGQYRIEASADKQTVEANQPITLKATISGVGNIKTISEPAIEGLTGFRKYNTIPSMNVTKENYVVQGSKAFTTMLVPQTAGKLTIPAVEISFFDPASRSYRTVSANPVSITALPSTKPAAQLPSAFSPQGIKFLGRDIRYLKTSGRLLRKTTPVYEQPWFIILQLLPLLALLVSFIYSRQYNRLITDIKYMRLHRAFGTAEKNLRGIKEQDPVKTACAISGVLAQYIADKLNIAAPGLTSAMIEKNLLDRGTDQETVAETLDIISKCDFVRYAPLQAQEQEVRGLAERTKAIINKLEKTMKTRK</sequence>
<evidence type="ECO:0000313" key="3">
    <source>
        <dbReference type="Proteomes" id="UP000229307"/>
    </source>
</evidence>
<dbReference type="InterPro" id="IPR025738">
    <property type="entry name" value="BatD"/>
</dbReference>
<feature type="transmembrane region" description="Helical" evidence="1">
    <location>
        <begin position="458"/>
        <end position="476"/>
    </location>
</feature>
<proteinExistence type="predicted"/>
<evidence type="ECO:0008006" key="4">
    <source>
        <dbReference type="Google" id="ProtNLM"/>
    </source>
</evidence>
<dbReference type="Proteomes" id="UP000229307">
    <property type="component" value="Unassembled WGS sequence"/>
</dbReference>
<keyword evidence="1" id="KW-0812">Transmembrane</keyword>
<dbReference type="AlphaFoldDB" id="A0A2M7SBZ2"/>